<gene>
    <name evidence="9 12" type="primary">bioC</name>
    <name evidence="12" type="ORF">I6N98_03805</name>
</gene>
<feature type="domain" description="Methyltransferase type 11" evidence="11">
    <location>
        <begin position="309"/>
        <end position="408"/>
    </location>
</feature>
<evidence type="ECO:0000256" key="9">
    <source>
        <dbReference type="HAMAP-Rule" id="MF_00835"/>
    </source>
</evidence>
<keyword evidence="13" id="KW-1185">Reference proteome</keyword>
<dbReference type="Proteomes" id="UP000596063">
    <property type="component" value="Chromosome"/>
</dbReference>
<dbReference type="PRINTS" id="PR00111">
    <property type="entry name" value="ABHYDROLASE"/>
</dbReference>
<feature type="domain" description="AB hydrolase-1" evidence="10">
    <location>
        <begin position="65"/>
        <end position="231"/>
    </location>
</feature>
<dbReference type="Pfam" id="PF00561">
    <property type="entry name" value="Abhydrolase_1"/>
    <property type="match status" value="1"/>
</dbReference>
<dbReference type="RefSeq" id="WP_198570479.1">
    <property type="nucleotide sequence ID" value="NZ_CP066167.1"/>
</dbReference>
<evidence type="ECO:0000313" key="12">
    <source>
        <dbReference type="EMBL" id="QQD18994.1"/>
    </source>
</evidence>
<dbReference type="EMBL" id="CP066167">
    <property type="protein sequence ID" value="QQD18994.1"/>
    <property type="molecule type" value="Genomic_DNA"/>
</dbReference>
<evidence type="ECO:0000256" key="6">
    <source>
        <dbReference type="ARBA" id="ARBA00022691"/>
    </source>
</evidence>
<evidence type="ECO:0000256" key="4">
    <source>
        <dbReference type="ARBA" id="ARBA00022603"/>
    </source>
</evidence>
<dbReference type="Pfam" id="PF08241">
    <property type="entry name" value="Methyltransf_11"/>
    <property type="match status" value="1"/>
</dbReference>
<proteinExistence type="inferred from homology"/>
<protein>
    <recommendedName>
        <fullName evidence="3 9">Malonyl-[acyl-carrier protein] O-methyltransferase</fullName>
        <shortName evidence="9">Malonyl-ACP O-methyltransferase</shortName>
        <ecNumber evidence="3 9">2.1.1.197</ecNumber>
    </recommendedName>
    <alternativeName>
        <fullName evidence="9">Biotin synthesis protein BioC</fullName>
    </alternativeName>
</protein>
<dbReference type="HAMAP" id="MF_00835">
    <property type="entry name" value="BioC"/>
    <property type="match status" value="1"/>
</dbReference>
<dbReference type="SUPFAM" id="SSF53474">
    <property type="entry name" value="alpha/beta-Hydrolases"/>
    <property type="match status" value="1"/>
</dbReference>
<evidence type="ECO:0000313" key="13">
    <source>
        <dbReference type="Proteomes" id="UP000596063"/>
    </source>
</evidence>
<comment type="similarity">
    <text evidence="9">Belongs to the methyltransferase superfamily.</text>
</comment>
<evidence type="ECO:0000256" key="7">
    <source>
        <dbReference type="ARBA" id="ARBA00022756"/>
    </source>
</evidence>
<dbReference type="GO" id="GO:0009102">
    <property type="term" value="P:biotin biosynthetic process"/>
    <property type="evidence" value="ECO:0007669"/>
    <property type="project" value="UniProtKB-UniRule"/>
</dbReference>
<evidence type="ECO:0000256" key="3">
    <source>
        <dbReference type="ARBA" id="ARBA00012327"/>
    </source>
</evidence>
<comment type="catalytic activity">
    <reaction evidence="1 9">
        <text>malonyl-[ACP] + S-adenosyl-L-methionine = malonyl-[ACP] methyl ester + S-adenosyl-L-homocysteine</text>
        <dbReference type="Rhea" id="RHEA:17105"/>
        <dbReference type="Rhea" id="RHEA-COMP:9623"/>
        <dbReference type="Rhea" id="RHEA-COMP:9954"/>
        <dbReference type="ChEBI" id="CHEBI:57856"/>
        <dbReference type="ChEBI" id="CHEBI:59789"/>
        <dbReference type="ChEBI" id="CHEBI:78449"/>
        <dbReference type="ChEBI" id="CHEBI:78845"/>
        <dbReference type="EC" id="2.1.1.197"/>
    </reaction>
</comment>
<keyword evidence="6 9" id="KW-0949">S-adenosyl-L-methionine</keyword>
<dbReference type="GO" id="GO:0008757">
    <property type="term" value="F:S-adenosylmethionine-dependent methyltransferase activity"/>
    <property type="evidence" value="ECO:0007669"/>
    <property type="project" value="InterPro"/>
</dbReference>
<dbReference type="KEGG" id="snan:I6N98_03805"/>
<reference evidence="12 13" key="1">
    <citation type="submission" date="2020-12" db="EMBL/GenBank/DDBJ databases">
        <authorList>
            <person name="Shan Y."/>
        </authorList>
    </citation>
    <scope>NUCLEOTIDE SEQUENCE [LARGE SCALE GENOMIC DNA]</scope>
    <source>
        <strain evidence="13">csc3.9</strain>
    </source>
</reference>
<dbReference type="InterPro" id="IPR013216">
    <property type="entry name" value="Methyltransf_11"/>
</dbReference>
<accession>A0A7T4R2D4</accession>
<comment type="pathway">
    <text evidence="2 9">Cofactor biosynthesis; biotin biosynthesis.</text>
</comment>
<dbReference type="InterPro" id="IPR000073">
    <property type="entry name" value="AB_hydrolase_1"/>
</dbReference>
<dbReference type="CDD" id="cd02440">
    <property type="entry name" value="AdoMet_MTases"/>
    <property type="match status" value="1"/>
</dbReference>
<dbReference type="InterPro" id="IPR029063">
    <property type="entry name" value="SAM-dependent_MTases_sf"/>
</dbReference>
<dbReference type="PANTHER" id="PTHR13090:SF1">
    <property type="entry name" value="ARGININE-HYDROXYLASE NDUFAF5, MITOCHONDRIAL"/>
    <property type="match status" value="1"/>
</dbReference>
<dbReference type="InterPro" id="IPR029058">
    <property type="entry name" value="AB_hydrolase_fold"/>
</dbReference>
<keyword evidence="5 9" id="KW-0808">Transferase</keyword>
<dbReference type="InterPro" id="IPR011814">
    <property type="entry name" value="BioC"/>
</dbReference>
<keyword evidence="4 9" id="KW-0489">Methyltransferase</keyword>
<dbReference type="GO" id="GO:0032259">
    <property type="term" value="P:methylation"/>
    <property type="evidence" value="ECO:0007669"/>
    <property type="project" value="UniProtKB-KW"/>
</dbReference>
<dbReference type="GO" id="GO:0102130">
    <property type="term" value="F:malonyl-CoA methyltransferase activity"/>
    <property type="evidence" value="ECO:0007669"/>
    <property type="project" value="UniProtKB-EC"/>
</dbReference>
<dbReference type="PANTHER" id="PTHR13090">
    <property type="entry name" value="ARGININE-HYDROXYLASE NDUFAF5, MITOCHONDRIAL"/>
    <property type="match status" value="1"/>
</dbReference>
<organism evidence="12 13">
    <name type="scientific">Spongiibacter nanhainus</name>
    <dbReference type="NCBI Taxonomy" id="2794344"/>
    <lineage>
        <taxon>Bacteria</taxon>
        <taxon>Pseudomonadati</taxon>
        <taxon>Pseudomonadota</taxon>
        <taxon>Gammaproteobacteria</taxon>
        <taxon>Cellvibrionales</taxon>
        <taxon>Spongiibacteraceae</taxon>
        <taxon>Spongiibacter</taxon>
    </lineage>
</organism>
<dbReference type="AlphaFoldDB" id="A0A7T4R2D4"/>
<dbReference type="Gene3D" id="3.40.50.150">
    <property type="entry name" value="Vaccinia Virus protein VP39"/>
    <property type="match status" value="1"/>
</dbReference>
<dbReference type="InterPro" id="IPR050602">
    <property type="entry name" value="Malonyl-ACP_OMT"/>
</dbReference>
<dbReference type="GO" id="GO:0010340">
    <property type="term" value="F:carboxyl-O-methyltransferase activity"/>
    <property type="evidence" value="ECO:0007669"/>
    <property type="project" value="UniProtKB-UniRule"/>
</dbReference>
<dbReference type="UniPathway" id="UPA00078"/>
<dbReference type="EC" id="2.1.1.197" evidence="3 9"/>
<evidence type="ECO:0000256" key="5">
    <source>
        <dbReference type="ARBA" id="ARBA00022679"/>
    </source>
</evidence>
<comment type="function">
    <text evidence="8 9">Converts the free carboxyl group of a malonyl-thioester to its methyl ester by transfer of a methyl group from S-adenosyl-L-methionine (SAM). It allows to synthesize pimeloyl-ACP via the fatty acid synthetic pathway.</text>
</comment>
<dbReference type="SUPFAM" id="SSF53335">
    <property type="entry name" value="S-adenosyl-L-methionine-dependent methyltransferases"/>
    <property type="match status" value="1"/>
</dbReference>
<dbReference type="NCBIfam" id="TIGR02072">
    <property type="entry name" value="BioC"/>
    <property type="match status" value="1"/>
</dbReference>
<evidence type="ECO:0000259" key="11">
    <source>
        <dbReference type="Pfam" id="PF08241"/>
    </source>
</evidence>
<dbReference type="Gene3D" id="3.40.50.1820">
    <property type="entry name" value="alpha/beta hydrolase"/>
    <property type="match status" value="1"/>
</dbReference>
<sequence length="531" mass="58843">MTAVYRERLPAFSADAGEVVLLTGWASSSHIWRHLLPALRRDFNITLLDLPLDAEDPLAALLPYLPPRAVYLGWSLGGMIATRLAARHPRRVSGLVTVASNSCFVANDAWPAAMAPATFDSFYRLFEQRPDKGLSRFQLLQSHGDEQRDRVMAALSGLPHTQSHSALLTGLNWLRDWDNTSELTQIACPTMHVFGESDALVPVSAATAIAERCADQHCEVMAGCGHLPFVSRAADFLACCQRFFERSGLLGESALQREQHWLSDRQFKRDVARSFSRAAQSYDSVAELQRRVADRLLASLPDCRDKRLVDLGCGTGYSLPALAERAGGGELLALDIAEGMLDYARQRCQQAADTQVDQWICGDAEDLPLADDSVDVIFSSLSLQWCHKPGALYTELERVLRPGGVAVIATLGPETLHELRAAWQQVDGYVHVNAFESRATIEEAIHASRLHLDSWLDIPEAVYYQRLGELTRELKSLGAHNVNDGRPGGLTGRQRLSRLTAAYEQFRDDEGRLPASYQVWNITVSKPYAEH</sequence>
<keyword evidence="7 9" id="KW-0093">Biotin biosynthesis</keyword>
<evidence type="ECO:0000256" key="8">
    <source>
        <dbReference type="ARBA" id="ARBA00025006"/>
    </source>
</evidence>
<evidence type="ECO:0000259" key="10">
    <source>
        <dbReference type="Pfam" id="PF00561"/>
    </source>
</evidence>
<name>A0A7T4R2D4_9GAMM</name>
<evidence type="ECO:0000256" key="1">
    <source>
        <dbReference type="ARBA" id="ARBA00000852"/>
    </source>
</evidence>
<evidence type="ECO:0000256" key="2">
    <source>
        <dbReference type="ARBA" id="ARBA00004746"/>
    </source>
</evidence>